<reference evidence="2" key="2">
    <citation type="submission" date="2020-10" db="EMBL/GenBank/DDBJ databases">
        <authorList>
            <person name="Scholz U."/>
            <person name="Mascher M."/>
            <person name="Fiebig A."/>
        </authorList>
    </citation>
    <scope>NUCLEOTIDE SEQUENCE [LARGE SCALE GENOMIC DNA]</scope>
    <source>
        <strain evidence="2">cv. Morex</strain>
    </source>
</reference>
<reference evidence="3" key="1">
    <citation type="journal article" date="2012" name="Nature">
        <title>A physical, genetic and functional sequence assembly of the barley genome.</title>
        <authorList>
            <consortium name="The International Barley Genome Sequencing Consortium"/>
            <person name="Mayer K.F."/>
            <person name="Waugh R."/>
            <person name="Brown J.W."/>
            <person name="Schulman A."/>
            <person name="Langridge P."/>
            <person name="Platzer M."/>
            <person name="Fincher G.B."/>
            <person name="Muehlbauer G.J."/>
            <person name="Sato K."/>
            <person name="Close T.J."/>
            <person name="Wise R.P."/>
            <person name="Stein N."/>
        </authorList>
    </citation>
    <scope>NUCLEOTIDE SEQUENCE [LARGE SCALE GENOMIC DNA]</scope>
    <source>
        <strain evidence="3">cv. Morex</strain>
    </source>
</reference>
<dbReference type="Gramene" id="HORVU.MOREX.r3.4HG0400380.1">
    <property type="protein sequence ID" value="HORVU.MOREX.r3.4HG0400380.1.CDS1"/>
    <property type="gene ID" value="HORVU.MOREX.r3.4HG0400380"/>
</dbReference>
<evidence type="ECO:0008006" key="4">
    <source>
        <dbReference type="Google" id="ProtNLM"/>
    </source>
</evidence>
<name>A0A8I7BCY6_HORVV</name>
<dbReference type="SMR" id="A0A8I7BCY6"/>
<evidence type="ECO:0000313" key="2">
    <source>
        <dbReference type="EnsemblPlants" id="HORVU.MOREX.r3.4HG0400380.1.CDS1"/>
    </source>
</evidence>
<keyword evidence="3" id="KW-1185">Reference proteome</keyword>
<reference evidence="2" key="3">
    <citation type="submission" date="2022-01" db="UniProtKB">
        <authorList>
            <consortium name="EnsemblPlants"/>
        </authorList>
    </citation>
    <scope>IDENTIFICATION</scope>
    <source>
        <strain evidence="2">subsp. vulgare</strain>
    </source>
</reference>
<organism evidence="2 3">
    <name type="scientific">Hordeum vulgare subsp. vulgare</name>
    <name type="common">Domesticated barley</name>
    <dbReference type="NCBI Taxonomy" id="112509"/>
    <lineage>
        <taxon>Eukaryota</taxon>
        <taxon>Viridiplantae</taxon>
        <taxon>Streptophyta</taxon>
        <taxon>Embryophyta</taxon>
        <taxon>Tracheophyta</taxon>
        <taxon>Spermatophyta</taxon>
        <taxon>Magnoliopsida</taxon>
        <taxon>Liliopsida</taxon>
        <taxon>Poales</taxon>
        <taxon>Poaceae</taxon>
        <taxon>BOP clade</taxon>
        <taxon>Pooideae</taxon>
        <taxon>Triticodae</taxon>
        <taxon>Triticeae</taxon>
        <taxon>Hordeinae</taxon>
        <taxon>Hordeum</taxon>
    </lineage>
</organism>
<feature type="region of interest" description="Disordered" evidence="1">
    <location>
        <begin position="116"/>
        <end position="143"/>
    </location>
</feature>
<dbReference type="EnsemblPlants" id="HORVU.MOREX.r3.4HG0400380.1">
    <property type="protein sequence ID" value="HORVU.MOREX.r3.4HG0400380.1.CDS1"/>
    <property type="gene ID" value="HORVU.MOREX.r3.4HG0400380"/>
</dbReference>
<accession>A0A8I7BCY6</accession>
<sequence length="201" mass="22889">MAHLKFTNIPEAHIMSRWTKNACEDLPEHLKIYKGRTPILDSTTFRHTTLYTTALDIVKMGDSNPEAFAFAMSRLSDTRVGLKEKAKEQDGKGLEDVLHKENYDCQRKFNGDTGLKSSMSVEFRKRDRGRPTNSRSRPGYEVSKPRTKFCKTFRAKGHNCGNCPTNGGPNKKQRKEPKCGKCGLLGHIRTQCSRGFESWFQ</sequence>
<dbReference type="Gramene" id="HORVU.MOREX.r2.4HG0333170.1">
    <property type="protein sequence ID" value="HORVU.MOREX.r2.4HG0333170.1.CDS.1"/>
    <property type="gene ID" value="HORVU.MOREX.r2.4HG0333170"/>
</dbReference>
<dbReference type="AlphaFoldDB" id="A0A8I7BCY6"/>
<evidence type="ECO:0000313" key="3">
    <source>
        <dbReference type="Proteomes" id="UP000011116"/>
    </source>
</evidence>
<dbReference type="Proteomes" id="UP000011116">
    <property type="component" value="Chromosome 4H"/>
</dbReference>
<evidence type="ECO:0000256" key="1">
    <source>
        <dbReference type="SAM" id="MobiDB-lite"/>
    </source>
</evidence>
<protein>
    <recommendedName>
        <fullName evidence="4">Protein FAR1-RELATED SEQUENCE</fullName>
    </recommendedName>
</protein>
<proteinExistence type="predicted"/>